<sequence length="460" mass="49284">MFFSPTAQQDTQHTHPVVLTCFCPRSTVRRGWSIGGSADFRRPQLARHQSHVASPPPVARGGPGRWDRMMAQCWHSLSGACHSCLAKETNERLHFCTSPESLVFEELQIHLMSWTRLLTTVASPPSPGESWGEVVLLAVSVASLGVPGASPSPRTSPTCPANFSGEGSGEITNDLALSPSLSFCCSSSGSVVIVSSLSSRVVLGLAGGLGAAMASSPDSKLSLAPLTSTLAPSPGDPEGVLPSLATSRSPPAPCPPGRASPPPLARRPASAACWQDRARRCSCACTRRHAGLLPHMYTLWLRTIKPEDILCTEVSVQYQYNNEIYEAHILEVSCSEVRGGAGYNDLIFRTDSDILTSPHKANTQRWHPRAGASLVSSLARHSNTAEATVATHVPSSLTHSEWNCPQATDTMPFPSRADTRVGRGHLPVPPTPTWPYLLLPQPYTCRPHTSLTSDTLQSVN</sequence>
<organism evidence="2 3">
    <name type="scientific">Portunus trituberculatus</name>
    <name type="common">Swimming crab</name>
    <name type="synonym">Neptunus trituberculatus</name>
    <dbReference type="NCBI Taxonomy" id="210409"/>
    <lineage>
        <taxon>Eukaryota</taxon>
        <taxon>Metazoa</taxon>
        <taxon>Ecdysozoa</taxon>
        <taxon>Arthropoda</taxon>
        <taxon>Crustacea</taxon>
        <taxon>Multicrustacea</taxon>
        <taxon>Malacostraca</taxon>
        <taxon>Eumalacostraca</taxon>
        <taxon>Eucarida</taxon>
        <taxon>Decapoda</taxon>
        <taxon>Pleocyemata</taxon>
        <taxon>Brachyura</taxon>
        <taxon>Eubrachyura</taxon>
        <taxon>Portunoidea</taxon>
        <taxon>Portunidae</taxon>
        <taxon>Portuninae</taxon>
        <taxon>Portunus</taxon>
    </lineage>
</organism>
<reference evidence="2 3" key="1">
    <citation type="submission" date="2019-05" db="EMBL/GenBank/DDBJ databases">
        <title>Another draft genome of Portunus trituberculatus and its Hox gene families provides insights of decapod evolution.</title>
        <authorList>
            <person name="Jeong J.-H."/>
            <person name="Song I."/>
            <person name="Kim S."/>
            <person name="Choi T."/>
            <person name="Kim D."/>
            <person name="Ryu S."/>
            <person name="Kim W."/>
        </authorList>
    </citation>
    <scope>NUCLEOTIDE SEQUENCE [LARGE SCALE GENOMIC DNA]</scope>
    <source>
        <tissue evidence="2">Muscle</tissue>
    </source>
</reference>
<dbReference type="Proteomes" id="UP000324222">
    <property type="component" value="Unassembled WGS sequence"/>
</dbReference>
<comment type="caution">
    <text evidence="2">The sequence shown here is derived from an EMBL/GenBank/DDBJ whole genome shotgun (WGS) entry which is preliminary data.</text>
</comment>
<protein>
    <submittedName>
        <fullName evidence="2">Uncharacterized protein</fullName>
    </submittedName>
</protein>
<evidence type="ECO:0000313" key="2">
    <source>
        <dbReference type="EMBL" id="MPC11192.1"/>
    </source>
</evidence>
<dbReference type="AlphaFoldDB" id="A0A5B7CN74"/>
<proteinExistence type="predicted"/>
<accession>A0A5B7CN74</accession>
<dbReference type="EMBL" id="VSRR010000150">
    <property type="protein sequence ID" value="MPC11192.1"/>
    <property type="molecule type" value="Genomic_DNA"/>
</dbReference>
<name>A0A5B7CN74_PORTR</name>
<gene>
    <name evidence="2" type="ORF">E2C01_003852</name>
</gene>
<feature type="compositionally biased region" description="Pro residues" evidence="1">
    <location>
        <begin position="250"/>
        <end position="265"/>
    </location>
</feature>
<evidence type="ECO:0000313" key="3">
    <source>
        <dbReference type="Proteomes" id="UP000324222"/>
    </source>
</evidence>
<feature type="region of interest" description="Disordered" evidence="1">
    <location>
        <begin position="226"/>
        <end position="266"/>
    </location>
</feature>
<keyword evidence="3" id="KW-1185">Reference proteome</keyword>
<evidence type="ECO:0000256" key="1">
    <source>
        <dbReference type="SAM" id="MobiDB-lite"/>
    </source>
</evidence>